<evidence type="ECO:0000313" key="3">
    <source>
        <dbReference type="EMBL" id="AZA08286.1"/>
    </source>
</evidence>
<dbReference type="KEGG" id="cpso:CPPEL_00690"/>
<dbReference type="Pfam" id="PF20079">
    <property type="entry name" value="DUF6474"/>
    <property type="match status" value="1"/>
</dbReference>
<reference evidence="3 4" key="1">
    <citation type="submission" date="2018-11" db="EMBL/GenBank/DDBJ databases">
        <authorList>
            <person name="Kleinhagauer T."/>
            <person name="Glaeser S.P."/>
            <person name="Spergser J."/>
            <person name="Ruckert C."/>
            <person name="Kaempfer P."/>
            <person name="Busse H.-J."/>
        </authorList>
    </citation>
    <scope>NUCLEOTIDE SEQUENCE [LARGE SCALE GENOMIC DNA]</scope>
    <source>
        <strain evidence="3 4">812CH</strain>
    </source>
</reference>
<organism evidence="3 4">
    <name type="scientific">Corynebacterium pseudopelargi</name>
    <dbReference type="NCBI Taxonomy" id="2080757"/>
    <lineage>
        <taxon>Bacteria</taxon>
        <taxon>Bacillati</taxon>
        <taxon>Actinomycetota</taxon>
        <taxon>Actinomycetes</taxon>
        <taxon>Mycobacteriales</taxon>
        <taxon>Corynebacteriaceae</taxon>
        <taxon>Corynebacterium</taxon>
    </lineage>
</organism>
<dbReference type="RefSeq" id="WP_123959208.1">
    <property type="nucleotide sequence ID" value="NZ_CP033898.1"/>
</dbReference>
<feature type="coiled-coil region" evidence="1">
    <location>
        <begin position="161"/>
        <end position="188"/>
    </location>
</feature>
<feature type="region of interest" description="Disordered" evidence="2">
    <location>
        <begin position="15"/>
        <end position="40"/>
    </location>
</feature>
<feature type="compositionally biased region" description="Basic and acidic residues" evidence="2">
    <location>
        <begin position="15"/>
        <end position="34"/>
    </location>
</feature>
<dbReference type="Proteomes" id="UP000271426">
    <property type="component" value="Chromosome"/>
</dbReference>
<dbReference type="InterPro" id="IPR045522">
    <property type="entry name" value="DUF6474"/>
</dbReference>
<dbReference type="EMBL" id="CP033898">
    <property type="protein sequence ID" value="AZA08286.1"/>
    <property type="molecule type" value="Genomic_DNA"/>
</dbReference>
<dbReference type="OrthoDB" id="4424402at2"/>
<evidence type="ECO:0000256" key="2">
    <source>
        <dbReference type="SAM" id="MobiDB-lite"/>
    </source>
</evidence>
<proteinExistence type="predicted"/>
<accession>A0A3G6IRV8</accession>
<dbReference type="AlphaFoldDB" id="A0A3G6IRV8"/>
<keyword evidence="1" id="KW-0175">Coiled coil</keyword>
<gene>
    <name evidence="3" type="ORF">CPPEL_00690</name>
</gene>
<keyword evidence="4" id="KW-1185">Reference proteome</keyword>
<protein>
    <submittedName>
        <fullName evidence="3">Uncharacterized protein</fullName>
    </submittedName>
</protein>
<name>A0A3G6IRV8_9CORY</name>
<evidence type="ECO:0000256" key="1">
    <source>
        <dbReference type="SAM" id="Coils"/>
    </source>
</evidence>
<sequence>MGLLKKIRKARRAAKVEAKAAKARAKQEVKEASKLKHRQHKLLAKQEKALVKAEQKGLKAKRKHERKLAETKLEQMKAGRFNKDNVKRYAGATRAIAPFALPLLYRGAMWLRQQLDKQRAEQLGVKVEHLDHYTGHGAPLRARIEGMRDSLKQGDLPKGFVTDADERLDDLEAAVNNAENMTTEMRTRSHRSIAKDLDELARHIQQKLRG</sequence>
<evidence type="ECO:0000313" key="4">
    <source>
        <dbReference type="Proteomes" id="UP000271426"/>
    </source>
</evidence>